<protein>
    <submittedName>
        <fullName evidence="1">DUF3717 domain-containing protein</fullName>
    </submittedName>
</protein>
<organism evidence="1 2">
    <name type="scientific">Burkholderia vietnamiensis</name>
    <dbReference type="NCBI Taxonomy" id="60552"/>
    <lineage>
        <taxon>Bacteria</taxon>
        <taxon>Pseudomonadati</taxon>
        <taxon>Pseudomonadota</taxon>
        <taxon>Betaproteobacteria</taxon>
        <taxon>Burkholderiales</taxon>
        <taxon>Burkholderiaceae</taxon>
        <taxon>Burkholderia</taxon>
        <taxon>Burkholderia cepacia complex</taxon>
    </lineage>
</organism>
<evidence type="ECO:0000313" key="2">
    <source>
        <dbReference type="Proteomes" id="UP000808215"/>
    </source>
</evidence>
<sequence>MEYTLTDIENAINFWRNKQDSGEDFKLCKPARALAEPYTLMFMNRRERIRADELTLEQQAAMDGARKPPG</sequence>
<accession>A0ABS1AXC9</accession>
<dbReference type="RefSeq" id="WP_200091614.1">
    <property type="nucleotide sequence ID" value="NZ_JADVKH010000037.1"/>
</dbReference>
<dbReference type="InterPro" id="IPR022191">
    <property type="entry name" value="DUF3717"/>
</dbReference>
<comment type="caution">
    <text evidence="1">The sequence shown here is derived from an EMBL/GenBank/DDBJ whole genome shotgun (WGS) entry which is preliminary data.</text>
</comment>
<evidence type="ECO:0000313" key="1">
    <source>
        <dbReference type="EMBL" id="MBJ9688809.1"/>
    </source>
</evidence>
<proteinExistence type="predicted"/>
<dbReference type="Pfam" id="PF12512">
    <property type="entry name" value="DUF3717"/>
    <property type="match status" value="1"/>
</dbReference>
<gene>
    <name evidence="1" type="ORF">I5589_17175</name>
</gene>
<reference evidence="1 2" key="1">
    <citation type="submission" date="2020-11" db="EMBL/GenBank/DDBJ databases">
        <title>Enhanced detection system for hospital associated transmission using whole genome sequencing surveillance.</title>
        <authorList>
            <person name="Harrison L.H."/>
            <person name="Van Tyne D."/>
            <person name="Marsh J.W."/>
            <person name="Griffith M.P."/>
            <person name="Snyder D.J."/>
            <person name="Cooper V.S."/>
            <person name="Mustapha M."/>
        </authorList>
    </citation>
    <scope>NUCLEOTIDE SEQUENCE [LARGE SCALE GENOMIC DNA]</scope>
    <source>
        <strain evidence="1 2">BC00020</strain>
    </source>
</reference>
<dbReference type="EMBL" id="JADVKH010000037">
    <property type="protein sequence ID" value="MBJ9688809.1"/>
    <property type="molecule type" value="Genomic_DNA"/>
</dbReference>
<name>A0ABS1AXC9_BURVI</name>
<dbReference type="Proteomes" id="UP000808215">
    <property type="component" value="Unassembled WGS sequence"/>
</dbReference>
<keyword evidence="2" id="KW-1185">Reference proteome</keyword>